<dbReference type="AlphaFoldDB" id="S7WUN7"/>
<reference evidence="2 3" key="1">
    <citation type="submission" date="2013-05" db="EMBL/GenBank/DDBJ databases">
        <title>Genome assembly of Acinetobacter junii MTCC 11364.</title>
        <authorList>
            <person name="Khatri I."/>
            <person name="Singh N.K."/>
            <person name="Subramanian S."/>
            <person name="Mayilraj S."/>
        </authorList>
    </citation>
    <scope>NUCLEOTIDE SEQUENCE [LARGE SCALE GENOMIC DNA]</scope>
    <source>
        <strain evidence="2 3">MTCC 11364</strain>
    </source>
</reference>
<dbReference type="Gene3D" id="1.20.58.760">
    <property type="entry name" value="Peptidase M41"/>
    <property type="match status" value="1"/>
</dbReference>
<dbReference type="GO" id="GO:0005524">
    <property type="term" value="F:ATP binding"/>
    <property type="evidence" value="ECO:0007669"/>
    <property type="project" value="InterPro"/>
</dbReference>
<dbReference type="InterPro" id="IPR037219">
    <property type="entry name" value="Peptidase_M41-like"/>
</dbReference>
<evidence type="ECO:0000313" key="2">
    <source>
        <dbReference type="EMBL" id="EPR86850.1"/>
    </source>
</evidence>
<name>S7WUN7_ACIJU</name>
<feature type="transmembrane region" description="Helical" evidence="1">
    <location>
        <begin position="28"/>
        <end position="47"/>
    </location>
</feature>
<evidence type="ECO:0008006" key="4">
    <source>
        <dbReference type="Google" id="ProtNLM"/>
    </source>
</evidence>
<comment type="caution">
    <text evidence="2">The sequence shown here is derived from an EMBL/GenBank/DDBJ whole genome shotgun (WGS) entry which is preliminary data.</text>
</comment>
<dbReference type="RefSeq" id="WP_004907619.1">
    <property type="nucleotide sequence ID" value="NZ_ASYZ01000033.1"/>
</dbReference>
<keyword evidence="1" id="KW-0472">Membrane</keyword>
<dbReference type="GO" id="GO:0004222">
    <property type="term" value="F:metalloendopeptidase activity"/>
    <property type="evidence" value="ECO:0007669"/>
    <property type="project" value="InterPro"/>
</dbReference>
<dbReference type="SUPFAM" id="SSF140990">
    <property type="entry name" value="FtsH protease domain-like"/>
    <property type="match status" value="1"/>
</dbReference>
<sequence>MEPVGSPWTFCNAGYLQFFNHCLSHKDVLFLFLSLTVIFIALVFFLFSRFVYRKKNINHDYHTSEFSYATYKPKKITDLKSIIVHELGHAFIIMNFPDVYEKAFLQVYDRDIETIQQGYVFYKFNENVDQTNKKILYIKMLVLLGGMQAEKHYYEGDCSLYGATTDLMIWTEIAKIYLQHQDDNIFYINPNNQYENNHNTTLLHNLKNEQIDIISGFFNANDKLFESLIVNVMESKTLSFEKMKDISKNIISTKGMLYLFNFTKEVEDTEDKEHEKIS</sequence>
<dbReference type="GO" id="GO:0006508">
    <property type="term" value="P:proteolysis"/>
    <property type="evidence" value="ECO:0007669"/>
    <property type="project" value="InterPro"/>
</dbReference>
<dbReference type="PATRIC" id="fig|1330047.3.peg.706"/>
<organism evidence="2 3">
    <name type="scientific">Acinetobacter junii CIP 107470 = MTCC 11364</name>
    <dbReference type="NCBI Taxonomy" id="1217666"/>
    <lineage>
        <taxon>Bacteria</taxon>
        <taxon>Pseudomonadati</taxon>
        <taxon>Pseudomonadota</taxon>
        <taxon>Gammaproteobacteria</taxon>
        <taxon>Moraxellales</taxon>
        <taxon>Moraxellaceae</taxon>
        <taxon>Acinetobacter</taxon>
    </lineage>
</organism>
<accession>S7WUN7</accession>
<keyword evidence="1" id="KW-1133">Transmembrane helix</keyword>
<dbReference type="Proteomes" id="UP000018420">
    <property type="component" value="Unassembled WGS sequence"/>
</dbReference>
<proteinExistence type="predicted"/>
<protein>
    <recommendedName>
        <fullName evidence="4">Peptidase M41 domain-containing protein</fullName>
    </recommendedName>
</protein>
<gene>
    <name evidence="2" type="ORF">L292_2084</name>
</gene>
<evidence type="ECO:0000313" key="3">
    <source>
        <dbReference type="Proteomes" id="UP000018420"/>
    </source>
</evidence>
<evidence type="ECO:0000256" key="1">
    <source>
        <dbReference type="SAM" id="Phobius"/>
    </source>
</evidence>
<keyword evidence="1" id="KW-0812">Transmembrane</keyword>
<dbReference type="EMBL" id="ASYZ01000033">
    <property type="protein sequence ID" value="EPR86850.1"/>
    <property type="molecule type" value="Genomic_DNA"/>
</dbReference>
<dbReference type="GO" id="GO:0004176">
    <property type="term" value="F:ATP-dependent peptidase activity"/>
    <property type="evidence" value="ECO:0007669"/>
    <property type="project" value="InterPro"/>
</dbReference>